<name>A0A803RAY0_CANSA</name>
<dbReference type="EMBL" id="UZAU01000816">
    <property type="status" value="NOT_ANNOTATED_CDS"/>
    <property type="molecule type" value="Genomic_DNA"/>
</dbReference>
<proteinExistence type="predicted"/>
<evidence type="ECO:0000313" key="2">
    <source>
        <dbReference type="Proteomes" id="UP000596661"/>
    </source>
</evidence>
<accession>A0A803RAY0</accession>
<dbReference type="Gramene" id="novel_model_7211_5bd9a17a">
    <property type="protein sequence ID" value="cds.novel_model_7211_5bd9a17a"/>
    <property type="gene ID" value="novel_gene_3792_5bd9a17a"/>
</dbReference>
<organism evidence="1 2">
    <name type="scientific">Cannabis sativa</name>
    <name type="common">Hemp</name>
    <name type="synonym">Marijuana</name>
    <dbReference type="NCBI Taxonomy" id="3483"/>
    <lineage>
        <taxon>Eukaryota</taxon>
        <taxon>Viridiplantae</taxon>
        <taxon>Streptophyta</taxon>
        <taxon>Embryophyta</taxon>
        <taxon>Tracheophyta</taxon>
        <taxon>Spermatophyta</taxon>
        <taxon>Magnoliopsida</taxon>
        <taxon>eudicotyledons</taxon>
        <taxon>Gunneridae</taxon>
        <taxon>Pentapetalae</taxon>
        <taxon>rosids</taxon>
        <taxon>fabids</taxon>
        <taxon>Rosales</taxon>
        <taxon>Cannabaceae</taxon>
        <taxon>Cannabis</taxon>
    </lineage>
</organism>
<dbReference type="Proteomes" id="UP000596661">
    <property type="component" value="Unassembled WGS sequence"/>
</dbReference>
<reference evidence="1" key="1">
    <citation type="submission" date="2021-03" db="UniProtKB">
        <authorList>
            <consortium name="EnsemblPlants"/>
        </authorList>
    </citation>
    <scope>IDENTIFICATION</scope>
</reference>
<dbReference type="EnsemblPlants" id="novel_model_7211_5bd9a17a">
    <property type="protein sequence ID" value="cds.novel_model_7211_5bd9a17a"/>
    <property type="gene ID" value="novel_gene_3792_5bd9a17a"/>
</dbReference>
<dbReference type="AlphaFoldDB" id="A0A803RAY0"/>
<protein>
    <submittedName>
        <fullName evidence="1">Uncharacterized protein</fullName>
    </submittedName>
</protein>
<sequence>MLLSLIPTDGRAKIKYPKDILPLGEGLDVVLVLNLVGLKWHFSFITLCKISGGKLKMMNNLQPIHM</sequence>
<keyword evidence="2" id="KW-1185">Reference proteome</keyword>
<evidence type="ECO:0000313" key="1">
    <source>
        <dbReference type="EnsemblPlants" id="cds.novel_model_7211_5bd9a17a"/>
    </source>
</evidence>